<dbReference type="PANTHER" id="PTHR43033:SF1">
    <property type="entry name" value="TRNA(ILE)-LYSIDINE SYNTHASE-RELATED"/>
    <property type="match status" value="1"/>
</dbReference>
<comment type="function">
    <text evidence="8">Ligates lysine onto the cytidine present at position 34 of the AUA codon-specific tRNA(Ile) that contains the anticodon CAU, in an ATP-dependent manner. Cytidine is converted to lysidine, thus changing the amino acid specificity of the tRNA from methionine to isoleucine.</text>
</comment>
<keyword evidence="4 8" id="KW-0819">tRNA processing</keyword>
<proteinExistence type="inferred from homology"/>
<dbReference type="SUPFAM" id="SSF52402">
    <property type="entry name" value="Adenine nucleotide alpha hydrolases-like"/>
    <property type="match status" value="1"/>
</dbReference>
<comment type="similarity">
    <text evidence="8">Belongs to the tRNA(Ile)-lysidine synthase family.</text>
</comment>
<evidence type="ECO:0000259" key="9">
    <source>
        <dbReference type="SMART" id="SM00977"/>
    </source>
</evidence>
<evidence type="ECO:0000313" key="11">
    <source>
        <dbReference type="Proteomes" id="UP000184543"/>
    </source>
</evidence>
<dbReference type="Pfam" id="PF01171">
    <property type="entry name" value="ATP_bind_3"/>
    <property type="match status" value="1"/>
</dbReference>
<accession>A0A1M6N4K2</accession>
<evidence type="ECO:0000256" key="1">
    <source>
        <dbReference type="ARBA" id="ARBA00004496"/>
    </source>
</evidence>
<dbReference type="Proteomes" id="UP000184543">
    <property type="component" value="Unassembled WGS sequence"/>
</dbReference>
<dbReference type="InterPro" id="IPR014729">
    <property type="entry name" value="Rossmann-like_a/b/a_fold"/>
</dbReference>
<comment type="subcellular location">
    <subcellularLocation>
        <location evidence="1 8">Cytoplasm</location>
    </subcellularLocation>
</comment>
<dbReference type="CDD" id="cd01992">
    <property type="entry name" value="TilS_N"/>
    <property type="match status" value="1"/>
</dbReference>
<evidence type="ECO:0000256" key="7">
    <source>
        <dbReference type="ARBA" id="ARBA00048539"/>
    </source>
</evidence>
<dbReference type="NCBIfam" id="TIGR02433">
    <property type="entry name" value="lysidine_TilS_C"/>
    <property type="match status" value="1"/>
</dbReference>
<dbReference type="InterPro" id="IPR012796">
    <property type="entry name" value="Lysidine-tRNA-synth_C"/>
</dbReference>
<evidence type="ECO:0000256" key="4">
    <source>
        <dbReference type="ARBA" id="ARBA00022694"/>
    </source>
</evidence>
<keyword evidence="2 8" id="KW-0963">Cytoplasm</keyword>
<evidence type="ECO:0000256" key="6">
    <source>
        <dbReference type="ARBA" id="ARBA00022840"/>
    </source>
</evidence>
<dbReference type="STRING" id="192903.SAMN04488513_11223"/>
<keyword evidence="3 8" id="KW-0436">Ligase</keyword>
<dbReference type="GO" id="GO:0032267">
    <property type="term" value="F:tRNA(Ile)-lysidine synthase activity"/>
    <property type="evidence" value="ECO:0007669"/>
    <property type="project" value="UniProtKB-EC"/>
</dbReference>
<dbReference type="InterPro" id="IPR012094">
    <property type="entry name" value="tRNA_Ile_lys_synt"/>
</dbReference>
<evidence type="ECO:0000313" key="10">
    <source>
        <dbReference type="EMBL" id="SHJ90669.1"/>
    </source>
</evidence>
<keyword evidence="5 8" id="KW-0547">Nucleotide-binding</keyword>
<dbReference type="SMART" id="SM00977">
    <property type="entry name" value="TilS_C"/>
    <property type="match status" value="1"/>
</dbReference>
<feature type="domain" description="Lysidine-tRNA(Ile) synthetase C-terminal" evidence="9">
    <location>
        <begin position="351"/>
        <end position="423"/>
    </location>
</feature>
<dbReference type="PANTHER" id="PTHR43033">
    <property type="entry name" value="TRNA(ILE)-LYSIDINE SYNTHASE-RELATED"/>
    <property type="match status" value="1"/>
</dbReference>
<protein>
    <recommendedName>
        <fullName evidence="8">tRNA(Ile)-lysidine synthase</fullName>
        <ecNumber evidence="8">6.3.4.19</ecNumber>
    </recommendedName>
    <alternativeName>
        <fullName evidence="8">tRNA(Ile)-2-lysyl-cytidine synthase</fullName>
    </alternativeName>
    <alternativeName>
        <fullName evidence="8">tRNA(Ile)-lysidine synthetase</fullName>
    </alternativeName>
</protein>
<evidence type="ECO:0000256" key="8">
    <source>
        <dbReference type="HAMAP-Rule" id="MF_01161"/>
    </source>
</evidence>
<dbReference type="SUPFAM" id="SSF56037">
    <property type="entry name" value="PheT/TilS domain"/>
    <property type="match status" value="1"/>
</dbReference>
<keyword evidence="11" id="KW-1185">Reference proteome</keyword>
<evidence type="ECO:0000256" key="2">
    <source>
        <dbReference type="ARBA" id="ARBA00022490"/>
    </source>
</evidence>
<dbReference type="HAMAP" id="MF_01161">
    <property type="entry name" value="tRNA_Ile_lys_synt"/>
    <property type="match status" value="1"/>
</dbReference>
<comment type="catalytic activity">
    <reaction evidence="7 8">
        <text>cytidine(34) in tRNA(Ile2) + L-lysine + ATP = lysidine(34) in tRNA(Ile2) + AMP + diphosphate + H(+)</text>
        <dbReference type="Rhea" id="RHEA:43744"/>
        <dbReference type="Rhea" id="RHEA-COMP:10625"/>
        <dbReference type="Rhea" id="RHEA-COMP:10670"/>
        <dbReference type="ChEBI" id="CHEBI:15378"/>
        <dbReference type="ChEBI" id="CHEBI:30616"/>
        <dbReference type="ChEBI" id="CHEBI:32551"/>
        <dbReference type="ChEBI" id="CHEBI:33019"/>
        <dbReference type="ChEBI" id="CHEBI:82748"/>
        <dbReference type="ChEBI" id="CHEBI:83665"/>
        <dbReference type="ChEBI" id="CHEBI:456215"/>
        <dbReference type="EC" id="6.3.4.19"/>
    </reaction>
</comment>
<dbReference type="Gene3D" id="3.40.50.620">
    <property type="entry name" value="HUPs"/>
    <property type="match status" value="1"/>
</dbReference>
<dbReference type="EMBL" id="FQYU01000012">
    <property type="protein sequence ID" value="SHJ90669.1"/>
    <property type="molecule type" value="Genomic_DNA"/>
</dbReference>
<comment type="domain">
    <text evidence="8">The N-terminal region contains the highly conserved SGGXDS motif, predicted to be a P-loop motif involved in ATP binding.</text>
</comment>
<dbReference type="GO" id="GO:0005737">
    <property type="term" value="C:cytoplasm"/>
    <property type="evidence" value="ECO:0007669"/>
    <property type="project" value="UniProtKB-SubCell"/>
</dbReference>
<dbReference type="EC" id="6.3.4.19" evidence="8"/>
<keyword evidence="6 8" id="KW-0067">ATP-binding</keyword>
<organism evidence="10 11">
    <name type="scientific">Pseudozobellia thermophila</name>
    <dbReference type="NCBI Taxonomy" id="192903"/>
    <lineage>
        <taxon>Bacteria</taxon>
        <taxon>Pseudomonadati</taxon>
        <taxon>Bacteroidota</taxon>
        <taxon>Flavobacteriia</taxon>
        <taxon>Flavobacteriales</taxon>
        <taxon>Flavobacteriaceae</taxon>
        <taxon>Pseudozobellia</taxon>
    </lineage>
</organism>
<dbReference type="GO" id="GO:0006400">
    <property type="term" value="P:tRNA modification"/>
    <property type="evidence" value="ECO:0007669"/>
    <property type="project" value="UniProtKB-UniRule"/>
</dbReference>
<sequence length="427" mass="49016">MEANFPHLLQEPFLLACSGGVDSMVLLDLCARLDLDFAVAHCNFQLRGEESNADEKLVADVVSKQGRLFLVTHFDTKEYVSKNKLSLQVGARRLRYGWFDALMEEKGISTLVTAHHADDSLETFLINLSRGTGIDGLTGIPEKTEKVSRPLLRFSRQDILKYATETGLQWREDASNADTKYLRNKIRHEIVPLLKELNPAFLENFKSTQKYLSQTADIVNKRVIYLKRRLFILKEGVTRISVPELLALDPLEGYLHAMFKAYGFNETKDLLQLLHSTSGKELCSNTHRLVRDRGHLLLAPIDPVDPGEYRIDENQSKVSQPVSMTIEEVEKIGETGPHILYVDKETLKYPLTVRKWRKGDYFYPFGMQGRKKLSKYFKDEKIDILTKEKQWLLCSAEQLVWVIGRRPDDRFKVGEKTRGIVKITLNK</sequence>
<evidence type="ECO:0000256" key="3">
    <source>
        <dbReference type="ARBA" id="ARBA00022598"/>
    </source>
</evidence>
<dbReference type="GO" id="GO:0005524">
    <property type="term" value="F:ATP binding"/>
    <property type="evidence" value="ECO:0007669"/>
    <property type="project" value="UniProtKB-UniRule"/>
</dbReference>
<dbReference type="InterPro" id="IPR012795">
    <property type="entry name" value="tRNA_Ile_lys_synt_N"/>
</dbReference>
<evidence type="ECO:0000256" key="5">
    <source>
        <dbReference type="ARBA" id="ARBA00022741"/>
    </source>
</evidence>
<gene>
    <name evidence="8" type="primary">tilS</name>
    <name evidence="10" type="ORF">SAMN04488513_11223</name>
</gene>
<feature type="binding site" evidence="8">
    <location>
        <begin position="18"/>
        <end position="23"/>
    </location>
    <ligand>
        <name>ATP</name>
        <dbReference type="ChEBI" id="CHEBI:30616"/>
    </ligand>
</feature>
<reference evidence="11" key="1">
    <citation type="submission" date="2016-11" db="EMBL/GenBank/DDBJ databases">
        <authorList>
            <person name="Varghese N."/>
            <person name="Submissions S."/>
        </authorList>
    </citation>
    <scope>NUCLEOTIDE SEQUENCE [LARGE SCALE GENOMIC DNA]</scope>
    <source>
        <strain evidence="11">DSM 19858</strain>
    </source>
</reference>
<dbReference type="Pfam" id="PF11734">
    <property type="entry name" value="TilS_C"/>
    <property type="match status" value="1"/>
</dbReference>
<dbReference type="NCBIfam" id="TIGR02432">
    <property type="entry name" value="lysidine_TilS_N"/>
    <property type="match status" value="1"/>
</dbReference>
<dbReference type="InterPro" id="IPR011063">
    <property type="entry name" value="TilS/TtcA_N"/>
</dbReference>
<name>A0A1M6N4K2_9FLAO</name>
<dbReference type="AlphaFoldDB" id="A0A1M6N4K2"/>